<gene>
    <name evidence="1" type="ORF">ABT322_23410</name>
</gene>
<organism evidence="1 2">
    <name type="scientific">Streptomyces flaveolus</name>
    <dbReference type="NCBI Taxonomy" id="67297"/>
    <lineage>
        <taxon>Bacteria</taxon>
        <taxon>Bacillati</taxon>
        <taxon>Actinomycetota</taxon>
        <taxon>Actinomycetes</taxon>
        <taxon>Kitasatosporales</taxon>
        <taxon>Streptomycetaceae</taxon>
        <taxon>Streptomyces</taxon>
    </lineage>
</organism>
<dbReference type="RefSeq" id="WP_350718715.1">
    <property type="nucleotide sequence ID" value="NZ_JBEPCO010000011.1"/>
</dbReference>
<name>A0ABV1VJF2_9ACTN</name>
<evidence type="ECO:0000313" key="1">
    <source>
        <dbReference type="EMBL" id="MER6906632.1"/>
    </source>
</evidence>
<protein>
    <submittedName>
        <fullName evidence="1">Uncharacterized protein</fullName>
    </submittedName>
</protein>
<dbReference type="EMBL" id="JBEPCV010000024">
    <property type="protein sequence ID" value="MER6906632.1"/>
    <property type="molecule type" value="Genomic_DNA"/>
</dbReference>
<comment type="caution">
    <text evidence="1">The sequence shown here is derived from an EMBL/GenBank/DDBJ whole genome shotgun (WGS) entry which is preliminary data.</text>
</comment>
<dbReference type="Proteomes" id="UP001490330">
    <property type="component" value="Unassembled WGS sequence"/>
</dbReference>
<accession>A0ABV1VJF2</accession>
<proteinExistence type="predicted"/>
<keyword evidence="2" id="KW-1185">Reference proteome</keyword>
<reference evidence="1 2" key="1">
    <citation type="submission" date="2024-06" db="EMBL/GenBank/DDBJ databases">
        <title>The Natural Products Discovery Center: Release of the First 8490 Sequenced Strains for Exploring Actinobacteria Biosynthetic Diversity.</title>
        <authorList>
            <person name="Kalkreuter E."/>
            <person name="Kautsar S.A."/>
            <person name="Yang D."/>
            <person name="Bader C.D."/>
            <person name="Teijaro C.N."/>
            <person name="Fluegel L."/>
            <person name="Davis C.M."/>
            <person name="Simpson J.R."/>
            <person name="Lauterbach L."/>
            <person name="Steele A.D."/>
            <person name="Gui C."/>
            <person name="Meng S."/>
            <person name="Li G."/>
            <person name="Viehrig K."/>
            <person name="Ye F."/>
            <person name="Su P."/>
            <person name="Kiefer A.F."/>
            <person name="Nichols A."/>
            <person name="Cepeda A.J."/>
            <person name="Yan W."/>
            <person name="Fan B."/>
            <person name="Jiang Y."/>
            <person name="Adhikari A."/>
            <person name="Zheng C.-J."/>
            <person name="Schuster L."/>
            <person name="Cowan T.M."/>
            <person name="Smanski M.J."/>
            <person name="Chevrette M.G."/>
            <person name="De Carvalho L.P.S."/>
            <person name="Shen B."/>
        </authorList>
    </citation>
    <scope>NUCLEOTIDE SEQUENCE [LARGE SCALE GENOMIC DNA]</scope>
    <source>
        <strain evidence="1 2">NPDC000632</strain>
    </source>
</reference>
<evidence type="ECO:0000313" key="2">
    <source>
        <dbReference type="Proteomes" id="UP001490330"/>
    </source>
</evidence>
<sequence length="121" mass="14322">MNDPLAMHTFQEQNPNQLYDDMRHDYWAGERALRSEWWPVWGVLRRPLRAKVERVRIRDLRTRRKAQDEARALVLNELSRDQADAPLILSMDRGAMKYLLDTLWQEYQADVRDGAPGITDT</sequence>